<dbReference type="Proteomes" id="UP000183809">
    <property type="component" value="Unassembled WGS sequence"/>
</dbReference>
<name>A0A1J9S2U2_9PEZI</name>
<evidence type="ECO:0000259" key="3">
    <source>
        <dbReference type="Pfam" id="PF09792"/>
    </source>
</evidence>
<feature type="compositionally biased region" description="Pro residues" evidence="1">
    <location>
        <begin position="132"/>
        <end position="143"/>
    </location>
</feature>
<proteinExistence type="predicted"/>
<feature type="signal peptide" evidence="2">
    <location>
        <begin position="1"/>
        <end position="15"/>
    </location>
</feature>
<dbReference type="RefSeq" id="XP_020130217.1">
    <property type="nucleotide sequence ID" value="XM_020273359.1"/>
</dbReference>
<comment type="caution">
    <text evidence="4">The sequence shown here is derived from an EMBL/GenBank/DDBJ whole genome shotgun (WGS) entry which is preliminary data.</text>
</comment>
<keyword evidence="2" id="KW-0732">Signal</keyword>
<dbReference type="GeneID" id="31013620"/>
<dbReference type="Pfam" id="PF09792">
    <property type="entry name" value="But2"/>
    <property type="match status" value="1"/>
</dbReference>
<dbReference type="PANTHER" id="PTHR39613">
    <property type="entry name" value="ANCHORED CELL WALL PROTEIN, PUTATIVE (AFU_ORTHOLOGUE AFUA_4G08960)-RELATED"/>
    <property type="match status" value="1"/>
</dbReference>
<evidence type="ECO:0000313" key="5">
    <source>
        <dbReference type="Proteomes" id="UP000183809"/>
    </source>
</evidence>
<organism evidence="4 5">
    <name type="scientific">Diplodia corticola</name>
    <dbReference type="NCBI Taxonomy" id="236234"/>
    <lineage>
        <taxon>Eukaryota</taxon>
        <taxon>Fungi</taxon>
        <taxon>Dikarya</taxon>
        <taxon>Ascomycota</taxon>
        <taxon>Pezizomycotina</taxon>
        <taxon>Dothideomycetes</taxon>
        <taxon>Dothideomycetes incertae sedis</taxon>
        <taxon>Botryosphaeriales</taxon>
        <taxon>Botryosphaeriaceae</taxon>
        <taxon>Diplodia</taxon>
    </lineage>
</organism>
<dbReference type="PANTHER" id="PTHR39613:SF1">
    <property type="entry name" value="ANCHORED CELL WALL PROTEIN, PUTATIVE (AFU_ORTHOLOGUE AFUA_4G08960)-RELATED"/>
    <property type="match status" value="1"/>
</dbReference>
<dbReference type="InterPro" id="IPR018620">
    <property type="entry name" value="Ubiquitin3-bd_protein_But2_C"/>
</dbReference>
<feature type="region of interest" description="Disordered" evidence="1">
    <location>
        <begin position="123"/>
        <end position="143"/>
    </location>
</feature>
<keyword evidence="5" id="KW-1185">Reference proteome</keyword>
<sequence length="198" mass="20939">MKLLPLLALFGLAMATAIPKDSDDDCECPVNGTLSPTYVSTNAFYEISEKHPNKHFYPSLRAKVTPNDLCFITNLELPPSASGKTCTLVFLLPTKDQAKQSYSFSGPGHFTFTGYATGVGANDTTTYNNQPAPGPSPPAPPEILPGNAYTIFSGPCDIPDTDTITTVSGSLCSADTTLKFTQSEGGPGCPIGFFVELT</sequence>
<dbReference type="OrthoDB" id="4657524at2759"/>
<evidence type="ECO:0000313" key="4">
    <source>
        <dbReference type="EMBL" id="OJD33957.1"/>
    </source>
</evidence>
<dbReference type="AlphaFoldDB" id="A0A1J9S2U2"/>
<feature type="domain" description="Ubiquitin 3 binding protein But2 C-terminal" evidence="3">
    <location>
        <begin position="45"/>
        <end position="183"/>
    </location>
</feature>
<evidence type="ECO:0000256" key="2">
    <source>
        <dbReference type="SAM" id="SignalP"/>
    </source>
</evidence>
<evidence type="ECO:0000256" key="1">
    <source>
        <dbReference type="SAM" id="MobiDB-lite"/>
    </source>
</evidence>
<feature type="chain" id="PRO_5012972990" evidence="2">
    <location>
        <begin position="16"/>
        <end position="198"/>
    </location>
</feature>
<accession>A0A1J9S2U2</accession>
<gene>
    <name evidence="4" type="ORF">BKCO1_26000104</name>
</gene>
<reference evidence="4 5" key="1">
    <citation type="submission" date="2016-10" db="EMBL/GenBank/DDBJ databases">
        <title>Proteomics and genomics reveal pathogen-plant mechanisms compatible with a hemibiotrophic lifestyle of Diplodia corticola.</title>
        <authorList>
            <person name="Fernandes I."/>
            <person name="De Jonge R."/>
            <person name="Van De Peer Y."/>
            <person name="Devreese B."/>
            <person name="Alves A."/>
            <person name="Esteves A.C."/>
        </authorList>
    </citation>
    <scope>NUCLEOTIDE SEQUENCE [LARGE SCALE GENOMIC DNA]</scope>
    <source>
        <strain evidence="4 5">CBS 112549</strain>
    </source>
</reference>
<dbReference type="EMBL" id="MNUE01000026">
    <property type="protein sequence ID" value="OJD33957.1"/>
    <property type="molecule type" value="Genomic_DNA"/>
</dbReference>
<protein>
    <submittedName>
        <fullName evidence="4">Gpi anchored cell wall protein</fullName>
    </submittedName>
</protein>